<organism evidence="3 4">
    <name type="scientific">Bordetella genomosp. 9</name>
    <dbReference type="NCBI Taxonomy" id="1416803"/>
    <lineage>
        <taxon>Bacteria</taxon>
        <taxon>Pseudomonadati</taxon>
        <taxon>Pseudomonadota</taxon>
        <taxon>Betaproteobacteria</taxon>
        <taxon>Burkholderiales</taxon>
        <taxon>Alcaligenaceae</taxon>
        <taxon>Bordetella</taxon>
    </lineage>
</organism>
<dbReference type="PROSITE" id="PS51318">
    <property type="entry name" value="TAT"/>
    <property type="match status" value="1"/>
</dbReference>
<protein>
    <submittedName>
        <fullName evidence="3">ABC transporter substrate-binding protein</fullName>
    </submittedName>
</protein>
<dbReference type="OrthoDB" id="9780943at2"/>
<accession>A0A261RMN9</accession>
<dbReference type="PIRSF" id="PIRSF017082">
    <property type="entry name" value="YflP"/>
    <property type="match status" value="1"/>
</dbReference>
<dbReference type="Gene3D" id="3.40.190.10">
    <property type="entry name" value="Periplasmic binding protein-like II"/>
    <property type="match status" value="1"/>
</dbReference>
<evidence type="ECO:0000256" key="1">
    <source>
        <dbReference type="ARBA" id="ARBA00006987"/>
    </source>
</evidence>
<keyword evidence="2" id="KW-0732">Signal</keyword>
<evidence type="ECO:0000256" key="2">
    <source>
        <dbReference type="SAM" id="SignalP"/>
    </source>
</evidence>
<evidence type="ECO:0000313" key="3">
    <source>
        <dbReference type="EMBL" id="OZI26171.1"/>
    </source>
</evidence>
<sequence>MQLSSRPERRRALLAAISVLALAAGAGAALPAHAGTGAYPDQPLRIIVPYGPGGTGDVIARFVAKQLSQDLKQAVIVENKAGAAGSIGANYVANAAADGYTLLLAYTSEMVINPVIQKGVSYNVTRDFSPIALAGSTPLLLVSNPSVPVENIEGLVKLAKDKPGTVTYATAGTGSPADIAGALLAKDAGIKIMAVPYKGGSQAVTDTVSGVVNIYFSGMPPAVPFVKSGKLNALGVTSTTPSPALPDVPALASQGYPRLDLAGWFGFFVPKGVASDRQELLHDKILAALRAPEVQQGLAMQGVQTSDMSAAAFGEFVQGEQAKYNALIKELNISAE</sequence>
<dbReference type="EMBL" id="NEVJ01000001">
    <property type="protein sequence ID" value="OZI26171.1"/>
    <property type="molecule type" value="Genomic_DNA"/>
</dbReference>
<dbReference type="InterPro" id="IPR006311">
    <property type="entry name" value="TAT_signal"/>
</dbReference>
<dbReference type="Pfam" id="PF03401">
    <property type="entry name" value="TctC"/>
    <property type="match status" value="1"/>
</dbReference>
<comment type="caution">
    <text evidence="3">The sequence shown here is derived from an EMBL/GenBank/DDBJ whole genome shotgun (WGS) entry which is preliminary data.</text>
</comment>
<keyword evidence="4" id="KW-1185">Reference proteome</keyword>
<dbReference type="AlphaFoldDB" id="A0A261RMN9"/>
<comment type="similarity">
    <text evidence="1">Belongs to the UPF0065 (bug) family.</text>
</comment>
<dbReference type="PANTHER" id="PTHR42928:SF5">
    <property type="entry name" value="BLR1237 PROTEIN"/>
    <property type="match status" value="1"/>
</dbReference>
<dbReference type="PANTHER" id="PTHR42928">
    <property type="entry name" value="TRICARBOXYLATE-BINDING PROTEIN"/>
    <property type="match status" value="1"/>
</dbReference>
<dbReference type="Proteomes" id="UP000216857">
    <property type="component" value="Unassembled WGS sequence"/>
</dbReference>
<dbReference type="RefSeq" id="WP_094845282.1">
    <property type="nucleotide sequence ID" value="NZ_NEVJ01000001.1"/>
</dbReference>
<dbReference type="CDD" id="cd13578">
    <property type="entry name" value="PBP2_Bug27"/>
    <property type="match status" value="1"/>
</dbReference>
<name>A0A261RMN9_9BORD</name>
<evidence type="ECO:0000313" key="4">
    <source>
        <dbReference type="Proteomes" id="UP000216857"/>
    </source>
</evidence>
<proteinExistence type="inferred from homology"/>
<reference evidence="3" key="1">
    <citation type="submission" date="2017-05" db="EMBL/GenBank/DDBJ databases">
        <title>Complete and WGS of Bordetella genogroups.</title>
        <authorList>
            <person name="Spilker T."/>
            <person name="Lipuma J."/>
        </authorList>
    </citation>
    <scope>NUCLEOTIDE SEQUENCE</scope>
    <source>
        <strain evidence="3">AU21707</strain>
    </source>
</reference>
<feature type="chain" id="PRO_5013147899" evidence="2">
    <location>
        <begin position="35"/>
        <end position="336"/>
    </location>
</feature>
<gene>
    <name evidence="3" type="ORF">CAL26_02160</name>
</gene>
<feature type="signal peptide" evidence="2">
    <location>
        <begin position="1"/>
        <end position="34"/>
    </location>
</feature>
<dbReference type="InterPro" id="IPR005064">
    <property type="entry name" value="BUG"/>
</dbReference>
<dbReference type="InterPro" id="IPR042100">
    <property type="entry name" value="Bug_dom1"/>
</dbReference>
<dbReference type="Gene3D" id="3.40.190.150">
    <property type="entry name" value="Bordetella uptake gene, domain 1"/>
    <property type="match status" value="1"/>
</dbReference>
<dbReference type="SUPFAM" id="SSF53850">
    <property type="entry name" value="Periplasmic binding protein-like II"/>
    <property type="match status" value="1"/>
</dbReference>